<dbReference type="InterPro" id="IPR019619">
    <property type="entry name" value="DUF2490"/>
</dbReference>
<name>A0A4Y1WU24_9BACT</name>
<sequence length="271" mass="31392">MNLLRLFRQSLFSSGAACKRTLARNTRRLLPLAAALLFAATAQAQERRTTHDNDFRARFSFALTKQLGQRHSITLDEELRLKDNWSQLDRIYTTLSYAYDVRPWFKAAAFYVLIANDRGADRSMEMRHRFYLELTASYKTGAWNFSLRERPQATLHTAYVDPAVAAKTAWVLRHRLMAEYAVAGTGLKPYVFVELTQTLNAPETVGNYLEKVRSSLGAKYAFNKRSSLELYYRFDYKISDEPVFDDFPTVDYISSERESHHIIGLEYGYKF</sequence>
<dbReference type="OrthoDB" id="1007180at2"/>
<evidence type="ECO:0000313" key="2">
    <source>
        <dbReference type="EMBL" id="BBL04590.1"/>
    </source>
</evidence>
<feature type="chain" id="PRO_5021271940" description="DUF2490 domain-containing protein" evidence="1">
    <location>
        <begin position="45"/>
        <end position="271"/>
    </location>
</feature>
<dbReference type="EMBL" id="AP019735">
    <property type="protein sequence ID" value="BBL04590.1"/>
    <property type="molecule type" value="Genomic_DNA"/>
</dbReference>
<dbReference type="GeneID" id="78342621"/>
<keyword evidence="1" id="KW-0732">Signal</keyword>
<dbReference type="Pfam" id="PF10677">
    <property type="entry name" value="DUF2490"/>
    <property type="match status" value="1"/>
</dbReference>
<dbReference type="KEGG" id="acou:A5CBH24_19030"/>
<reference evidence="3" key="1">
    <citation type="submission" date="2019-06" db="EMBL/GenBank/DDBJ databases">
        <title>Alistipes onderdonkii subsp. vulgaris subsp. nov., Alistipes dispar sp. nov. and Alistipes communis sp. nov., isolated from human faeces, and creation of Alistipes onderdonkii subsp. onderdonkii subsp. nov.</title>
        <authorList>
            <person name="Sakamoto M."/>
            <person name="Ikeyama N."/>
            <person name="Ogata Y."/>
            <person name="Suda W."/>
            <person name="Iino T."/>
            <person name="Hattori M."/>
            <person name="Ohkuma M."/>
        </authorList>
    </citation>
    <scope>NUCLEOTIDE SEQUENCE [LARGE SCALE GENOMIC DNA]</scope>
    <source>
        <strain evidence="3">5CBH24</strain>
    </source>
</reference>
<keyword evidence="3" id="KW-1185">Reference proteome</keyword>
<gene>
    <name evidence="2" type="ORF">A5CBH24_19030</name>
</gene>
<feature type="signal peptide" evidence="1">
    <location>
        <begin position="1"/>
        <end position="44"/>
    </location>
</feature>
<protein>
    <recommendedName>
        <fullName evidence="4">DUF2490 domain-containing protein</fullName>
    </recommendedName>
</protein>
<evidence type="ECO:0000256" key="1">
    <source>
        <dbReference type="SAM" id="SignalP"/>
    </source>
</evidence>
<evidence type="ECO:0008006" key="4">
    <source>
        <dbReference type="Google" id="ProtNLM"/>
    </source>
</evidence>
<dbReference type="RefSeq" id="WP_141413004.1">
    <property type="nucleotide sequence ID" value="NZ_AP019735.1"/>
</dbReference>
<organism evidence="2 3">
    <name type="scientific">Alistipes communis</name>
    <dbReference type="NCBI Taxonomy" id="2585118"/>
    <lineage>
        <taxon>Bacteria</taxon>
        <taxon>Pseudomonadati</taxon>
        <taxon>Bacteroidota</taxon>
        <taxon>Bacteroidia</taxon>
        <taxon>Bacteroidales</taxon>
        <taxon>Rikenellaceae</taxon>
        <taxon>Alistipes</taxon>
    </lineage>
</organism>
<evidence type="ECO:0000313" key="3">
    <source>
        <dbReference type="Proteomes" id="UP000318946"/>
    </source>
</evidence>
<dbReference type="Proteomes" id="UP000318946">
    <property type="component" value="Chromosome"/>
</dbReference>
<accession>A0A4Y1WU24</accession>
<dbReference type="AlphaFoldDB" id="A0A4Y1WU24"/>
<proteinExistence type="predicted"/>